<gene>
    <name evidence="10" type="primary">ND3</name>
</gene>
<geneLocation type="mitochondrion" evidence="10"/>
<keyword evidence="9 10" id="KW-0496">Mitochondrion</keyword>
<keyword evidence="7 9" id="KW-0472">Membrane</keyword>
<dbReference type="GeneID" id="36275626"/>
<dbReference type="GO" id="GO:0008137">
    <property type="term" value="F:NADH dehydrogenase (ubiquinone) activity"/>
    <property type="evidence" value="ECO:0007669"/>
    <property type="project" value="UniProtKB-UniRule"/>
</dbReference>
<evidence type="ECO:0000256" key="7">
    <source>
        <dbReference type="ARBA" id="ARBA00023136"/>
    </source>
</evidence>
<comment type="function">
    <text evidence="9">Core subunit of the mitochondrial membrane respiratory chain NADH dehydrogenase (Complex I) which catalyzes electron transfer from NADH through the respiratory chain, using ubiquinone as an electron acceptor. Essential for the catalytic activity of complex I.</text>
</comment>
<organism evidence="10">
    <name type="scientific">Peregrinus maidis</name>
    <name type="common">corn hopper</name>
    <dbReference type="NCBI Taxonomy" id="222432"/>
    <lineage>
        <taxon>Eukaryota</taxon>
        <taxon>Metazoa</taxon>
        <taxon>Ecdysozoa</taxon>
        <taxon>Arthropoda</taxon>
        <taxon>Hexapoda</taxon>
        <taxon>Insecta</taxon>
        <taxon>Pterygota</taxon>
        <taxon>Neoptera</taxon>
        <taxon>Paraneoptera</taxon>
        <taxon>Hemiptera</taxon>
        <taxon>Auchenorrhyncha</taxon>
        <taxon>Fulgoroidea</taxon>
        <taxon>Delphacidae</taxon>
        <taxon>Delphacinae</taxon>
        <taxon>Peregrinus</taxon>
    </lineage>
</organism>
<dbReference type="AlphaFoldDB" id="A0A343UJC7"/>
<comment type="subcellular location">
    <subcellularLocation>
        <location evidence="1">Membrane</location>
    </subcellularLocation>
    <subcellularLocation>
        <location evidence="9">Mitochondrion membrane</location>
        <topology evidence="9">Multi-pass membrane protein</topology>
    </subcellularLocation>
</comment>
<sequence length="116" mass="13530">MKMIMSILISFILVSFLMITSFLISKKSYLDLNKASPFECGFSNFSSPRLSFSIHFFMIAIIFLMFDIELALMLPMFISMKLMNSIVWFSSSWMVSSIITYGLFHEWMNGVIEWSM</sequence>
<dbReference type="EC" id="7.1.1.2" evidence="9"/>
<feature type="transmembrane region" description="Helical" evidence="9">
    <location>
        <begin position="86"/>
        <end position="104"/>
    </location>
</feature>
<evidence type="ECO:0000256" key="8">
    <source>
        <dbReference type="ARBA" id="ARBA00049551"/>
    </source>
</evidence>
<comment type="similarity">
    <text evidence="2 9">Belongs to the complex I subunit 3 family.</text>
</comment>
<keyword evidence="4 9" id="KW-0813">Transport</keyword>
<dbReference type="InterPro" id="IPR000440">
    <property type="entry name" value="NADH_UbQ/plastoQ_OxRdtase_su3"/>
</dbReference>
<accession>A0A343UJC7</accession>
<keyword evidence="5 9" id="KW-0812">Transmembrane</keyword>
<dbReference type="Gene3D" id="1.20.58.1610">
    <property type="entry name" value="NADH:ubiquinone/plastoquinone oxidoreductase, chain 3"/>
    <property type="match status" value="1"/>
</dbReference>
<protein>
    <recommendedName>
        <fullName evidence="3 9">NADH-ubiquinone oxidoreductase chain 3</fullName>
        <ecNumber evidence="9">7.1.1.2</ecNumber>
    </recommendedName>
</protein>
<feature type="transmembrane region" description="Helical" evidence="9">
    <location>
        <begin position="52"/>
        <end position="74"/>
    </location>
</feature>
<dbReference type="RefSeq" id="YP_009468959.1">
    <property type="nucleotide sequence ID" value="NC_037182.1"/>
</dbReference>
<name>A0A343UJC7_9HEMI</name>
<dbReference type="GO" id="GO:0031966">
    <property type="term" value="C:mitochondrial membrane"/>
    <property type="evidence" value="ECO:0007669"/>
    <property type="project" value="UniProtKB-SubCell"/>
</dbReference>
<evidence type="ECO:0000256" key="1">
    <source>
        <dbReference type="ARBA" id="ARBA00004370"/>
    </source>
</evidence>
<evidence type="ECO:0000256" key="5">
    <source>
        <dbReference type="ARBA" id="ARBA00022692"/>
    </source>
</evidence>
<dbReference type="GO" id="GO:0030964">
    <property type="term" value="C:NADH dehydrogenase complex"/>
    <property type="evidence" value="ECO:0007669"/>
    <property type="project" value="TreeGrafter"/>
</dbReference>
<keyword evidence="9" id="KW-0520">NAD</keyword>
<dbReference type="InterPro" id="IPR038430">
    <property type="entry name" value="NDAH_ubi_oxred_su3_sf"/>
</dbReference>
<keyword evidence="9" id="KW-0830">Ubiquinone</keyword>
<keyword evidence="9" id="KW-0249">Electron transport</keyword>
<dbReference type="PANTHER" id="PTHR11058">
    <property type="entry name" value="NADH-UBIQUINONE OXIDOREDUCTASE CHAIN 3"/>
    <property type="match status" value="1"/>
</dbReference>
<reference evidence="10" key="1">
    <citation type="journal article" date="2018" name="Mitochondrial DNA Part B Resour">
        <title>The complete mitochondrial genome sequence of the corn planthopper, Peregrinus maidis (Hemiptera: Fulgoroidea).</title>
        <authorList>
            <person name="Huang Y."/>
            <person name="Qin D."/>
        </authorList>
    </citation>
    <scope>NUCLEOTIDE SEQUENCE</scope>
</reference>
<proteinExistence type="inferred from homology"/>
<feature type="transmembrane region" description="Helical" evidence="9">
    <location>
        <begin position="7"/>
        <end position="24"/>
    </location>
</feature>
<dbReference type="EMBL" id="MG049917">
    <property type="protein sequence ID" value="AVC55505.1"/>
    <property type="molecule type" value="Genomic_DNA"/>
</dbReference>
<evidence type="ECO:0000256" key="9">
    <source>
        <dbReference type="RuleBase" id="RU003640"/>
    </source>
</evidence>
<keyword evidence="6 9" id="KW-1133">Transmembrane helix</keyword>
<dbReference type="Pfam" id="PF00507">
    <property type="entry name" value="Oxidored_q4"/>
    <property type="match status" value="1"/>
</dbReference>
<comment type="catalytic activity">
    <reaction evidence="8 9">
        <text>a ubiquinone + NADH + 5 H(+)(in) = a ubiquinol + NAD(+) + 4 H(+)(out)</text>
        <dbReference type="Rhea" id="RHEA:29091"/>
        <dbReference type="Rhea" id="RHEA-COMP:9565"/>
        <dbReference type="Rhea" id="RHEA-COMP:9566"/>
        <dbReference type="ChEBI" id="CHEBI:15378"/>
        <dbReference type="ChEBI" id="CHEBI:16389"/>
        <dbReference type="ChEBI" id="CHEBI:17976"/>
        <dbReference type="ChEBI" id="CHEBI:57540"/>
        <dbReference type="ChEBI" id="CHEBI:57945"/>
        <dbReference type="EC" id="7.1.1.2"/>
    </reaction>
</comment>
<keyword evidence="9" id="KW-1278">Translocase</keyword>
<evidence type="ECO:0000256" key="4">
    <source>
        <dbReference type="ARBA" id="ARBA00022448"/>
    </source>
</evidence>
<keyword evidence="9" id="KW-0679">Respiratory chain</keyword>
<dbReference type="PANTHER" id="PTHR11058:SF9">
    <property type="entry name" value="NADH-UBIQUINONE OXIDOREDUCTASE CHAIN 3"/>
    <property type="match status" value="1"/>
</dbReference>
<evidence type="ECO:0000256" key="2">
    <source>
        <dbReference type="ARBA" id="ARBA00008472"/>
    </source>
</evidence>
<evidence type="ECO:0000256" key="6">
    <source>
        <dbReference type="ARBA" id="ARBA00022989"/>
    </source>
</evidence>
<dbReference type="CTD" id="4537"/>
<evidence type="ECO:0000313" key="10">
    <source>
        <dbReference type="EMBL" id="AVC55505.1"/>
    </source>
</evidence>
<evidence type="ECO:0000256" key="3">
    <source>
        <dbReference type="ARBA" id="ARBA00021007"/>
    </source>
</evidence>